<dbReference type="RefSeq" id="WP_413273594.1">
    <property type="nucleotide sequence ID" value="NZ_JBHFNQ010000206.1"/>
</dbReference>
<dbReference type="CDD" id="cd10227">
    <property type="entry name" value="ASKHA_NBD_ParM-like"/>
    <property type="match status" value="1"/>
</dbReference>
<accession>A0ABV4XCR0</accession>
<dbReference type="EMBL" id="JBHFNQ010000206">
    <property type="protein sequence ID" value="MFB2880583.1"/>
    <property type="molecule type" value="Genomic_DNA"/>
</dbReference>
<organism evidence="2 3">
    <name type="scientific">Floridaenema aerugineum BLCC-F46</name>
    <dbReference type="NCBI Taxonomy" id="3153654"/>
    <lineage>
        <taxon>Bacteria</taxon>
        <taxon>Bacillati</taxon>
        <taxon>Cyanobacteriota</taxon>
        <taxon>Cyanophyceae</taxon>
        <taxon>Oscillatoriophycideae</taxon>
        <taxon>Aerosakkonematales</taxon>
        <taxon>Aerosakkonemataceae</taxon>
        <taxon>Floridanema</taxon>
        <taxon>Floridanema aerugineum</taxon>
    </lineage>
</organism>
<reference evidence="2 3" key="1">
    <citation type="submission" date="2024-09" db="EMBL/GenBank/DDBJ databases">
        <title>Floridaenema gen nov. (Aerosakkonemataceae, Aerosakkonematales ord. nov., Cyanobacteria) from benthic tropical and subtropical fresh waters, with the description of four new species.</title>
        <authorList>
            <person name="Moretto J.A."/>
            <person name="Berthold D.E."/>
            <person name="Lefler F.W."/>
            <person name="Huang I.-S."/>
            <person name="Laughinghouse H. IV."/>
        </authorList>
    </citation>
    <scope>NUCLEOTIDE SEQUENCE [LARGE SCALE GENOMIC DNA]</scope>
    <source>
        <strain evidence="2 3">BLCC-F46</strain>
    </source>
</reference>
<dbReference type="Pfam" id="PF17989">
    <property type="entry name" value="ALP_N"/>
    <property type="match status" value="1"/>
</dbReference>
<evidence type="ECO:0000313" key="2">
    <source>
        <dbReference type="EMBL" id="MFB2880583.1"/>
    </source>
</evidence>
<dbReference type="Proteomes" id="UP001576774">
    <property type="component" value="Unassembled WGS sequence"/>
</dbReference>
<keyword evidence="3" id="KW-1185">Reference proteome</keyword>
<evidence type="ECO:0000313" key="3">
    <source>
        <dbReference type="Proteomes" id="UP001576774"/>
    </source>
</evidence>
<proteinExistence type="predicted"/>
<gene>
    <name evidence="2" type="ORF">ACE1CC_27355</name>
</gene>
<evidence type="ECO:0000259" key="1">
    <source>
        <dbReference type="Pfam" id="PF17989"/>
    </source>
</evidence>
<comment type="caution">
    <text evidence="2">The sequence shown here is derived from an EMBL/GenBank/DDBJ whole genome shotgun (WGS) entry which is preliminary data.</text>
</comment>
<dbReference type="SUPFAM" id="SSF53067">
    <property type="entry name" value="Actin-like ATPase domain"/>
    <property type="match status" value="1"/>
</dbReference>
<sequence>MSDIYICVDCGGSNTKVVFKTKTMHKPEYLMMPPQVEPISADKLKSYQERQGWIGNPAPEQQAWLLVGEKMFVVGAFASKFDPTDRISELKYENALYKVLAAIGVIVQKYKLSTKKLLNIELAILLPWNEYSDRQRFQKQIEKFLADYSFRGQNIRANLTNFFCRPEGGGLVASRVREQGVPWLQERRLGVLMFGHRNTTALYFDRGELKSGDSPLIGFSTMLDQIIDMTSGLTRDSLAMAIFKGIQEASSEIYRIEQQGYSEKARTYHPNWEKLNAIKALASAKDLGLKEQEVIDIAKAIKIATIDYGEKIAKWLTKVFPEPLDEVIIGGGAAKFLEPELEQYFNCEPQIIREHHTDKKVRAFSYQQSDCNQAFTPIVWSAGIGNLVEKTFSLGTREDEEKALTFRLVDAYGLYDYMVAKVMEGPKNVQKSA</sequence>
<dbReference type="Gene3D" id="3.30.420.40">
    <property type="match status" value="2"/>
</dbReference>
<name>A0ABV4XCR0_9CYAN</name>
<feature type="domain" description="Actin-like protein N-terminal" evidence="1">
    <location>
        <begin position="8"/>
        <end position="169"/>
    </location>
</feature>
<dbReference type="InterPro" id="IPR043129">
    <property type="entry name" value="ATPase_NBD"/>
</dbReference>
<dbReference type="InterPro" id="IPR040607">
    <property type="entry name" value="ALP_N"/>
</dbReference>
<protein>
    <submittedName>
        <fullName evidence="2">ParM/StbA family protein</fullName>
    </submittedName>
</protein>